<dbReference type="InterPro" id="IPR050306">
    <property type="entry name" value="PfkB_Carbo_kinase"/>
</dbReference>
<dbReference type="InterPro" id="IPR002139">
    <property type="entry name" value="Ribo/fructo_kinase"/>
</dbReference>
<gene>
    <name evidence="7" type="ORF">RWE15_02740</name>
</gene>
<evidence type="ECO:0000256" key="4">
    <source>
        <dbReference type="ARBA" id="ARBA00022777"/>
    </source>
</evidence>
<evidence type="ECO:0000256" key="3">
    <source>
        <dbReference type="ARBA" id="ARBA00022741"/>
    </source>
</evidence>
<dbReference type="SUPFAM" id="SSF53613">
    <property type="entry name" value="Ribokinase-like"/>
    <property type="match status" value="1"/>
</dbReference>
<evidence type="ECO:0000259" key="6">
    <source>
        <dbReference type="Pfam" id="PF00294"/>
    </source>
</evidence>
<name>A0ABU5C367_9BACI</name>
<dbReference type="Proteomes" id="UP001281447">
    <property type="component" value="Unassembled WGS sequence"/>
</dbReference>
<organism evidence="7 8">
    <name type="scientific">Tigheibacillus halophilus</name>
    <dbReference type="NCBI Taxonomy" id="361280"/>
    <lineage>
        <taxon>Bacteria</taxon>
        <taxon>Bacillati</taxon>
        <taxon>Bacillota</taxon>
        <taxon>Bacilli</taxon>
        <taxon>Bacillales</taxon>
        <taxon>Bacillaceae</taxon>
        <taxon>Tigheibacillus</taxon>
    </lineage>
</organism>
<sequence length="317" mass="34605">MDIITLGETMVLFTPNKAGMLRYMDQYSAQIGGSESNVAIGLTRLGHKVGWISRLGSDEFGYKILQFLRGEGVDLNEVKFDHENPTGIYFKEMLNSEEVRVQYFRKNSAASYMKPDDLNEEYIASAKILHISGITPVLSKGCYETILKAIEIAKNNGLKVVFDPNLRKTLCSEQKSKDILLEISSLADIVLPGKGEGQFLTGEAKPERIANALHEYGSSGVVIKLGEEGAYFSFEGNDGYVPAHPVKQVVDPVGAGDGFATGVLSGLLDGLNIKSAVRRGTVIGSLVTMVQGDIEGLPDRKRLEGITNYLKHEDVAR</sequence>
<keyword evidence="5" id="KW-0067">ATP-binding</keyword>
<dbReference type="Pfam" id="PF00294">
    <property type="entry name" value="PfkB"/>
    <property type="match status" value="1"/>
</dbReference>
<evidence type="ECO:0000256" key="1">
    <source>
        <dbReference type="ARBA" id="ARBA00010688"/>
    </source>
</evidence>
<evidence type="ECO:0000256" key="5">
    <source>
        <dbReference type="ARBA" id="ARBA00022840"/>
    </source>
</evidence>
<evidence type="ECO:0000313" key="7">
    <source>
        <dbReference type="EMBL" id="MDY0393550.1"/>
    </source>
</evidence>
<comment type="caution">
    <text evidence="7">The sequence shown here is derived from an EMBL/GenBank/DDBJ whole genome shotgun (WGS) entry which is preliminary data.</text>
</comment>
<accession>A0ABU5C367</accession>
<keyword evidence="4 7" id="KW-0418">Kinase</keyword>
<comment type="similarity">
    <text evidence="1">Belongs to the carbohydrate kinase PfkB family.</text>
</comment>
<dbReference type="RefSeq" id="WP_390357617.1">
    <property type="nucleotide sequence ID" value="NZ_JBHUIZ010000015.1"/>
</dbReference>
<feature type="domain" description="Carbohydrate kinase PfkB" evidence="6">
    <location>
        <begin position="3"/>
        <end position="299"/>
    </location>
</feature>
<dbReference type="Gene3D" id="3.40.1190.20">
    <property type="match status" value="1"/>
</dbReference>
<dbReference type="InterPro" id="IPR011611">
    <property type="entry name" value="PfkB_dom"/>
</dbReference>
<dbReference type="PRINTS" id="PR00990">
    <property type="entry name" value="RIBOKINASE"/>
</dbReference>
<evidence type="ECO:0000313" key="8">
    <source>
        <dbReference type="Proteomes" id="UP001281447"/>
    </source>
</evidence>
<evidence type="ECO:0000256" key="2">
    <source>
        <dbReference type="ARBA" id="ARBA00022679"/>
    </source>
</evidence>
<keyword evidence="8" id="KW-1185">Reference proteome</keyword>
<proteinExistence type="inferred from homology"/>
<dbReference type="PANTHER" id="PTHR43085:SF1">
    <property type="entry name" value="PSEUDOURIDINE KINASE-RELATED"/>
    <property type="match status" value="1"/>
</dbReference>
<protein>
    <submittedName>
        <fullName evidence="7">Sugar kinase</fullName>
    </submittedName>
</protein>
<dbReference type="PANTHER" id="PTHR43085">
    <property type="entry name" value="HEXOKINASE FAMILY MEMBER"/>
    <property type="match status" value="1"/>
</dbReference>
<dbReference type="InterPro" id="IPR029056">
    <property type="entry name" value="Ribokinase-like"/>
</dbReference>
<reference evidence="7 8" key="1">
    <citation type="submission" date="2023-10" db="EMBL/GenBank/DDBJ databases">
        <title>Virgibacillus halophilus 5B73C genome.</title>
        <authorList>
            <person name="Miliotis G."/>
            <person name="Sengupta P."/>
            <person name="Hameed A."/>
            <person name="Chuvochina M."/>
            <person name="Mcdonagh F."/>
            <person name="Simpson A.C."/>
            <person name="Singh N.K."/>
            <person name="Rekha P.D."/>
            <person name="Raman K."/>
            <person name="Hugenholtz P."/>
            <person name="Venkateswaran K."/>
        </authorList>
    </citation>
    <scope>NUCLEOTIDE SEQUENCE [LARGE SCALE GENOMIC DNA]</scope>
    <source>
        <strain evidence="7 8">5B73C</strain>
    </source>
</reference>
<dbReference type="GO" id="GO:0016301">
    <property type="term" value="F:kinase activity"/>
    <property type="evidence" value="ECO:0007669"/>
    <property type="project" value="UniProtKB-KW"/>
</dbReference>
<dbReference type="CDD" id="cd01166">
    <property type="entry name" value="KdgK"/>
    <property type="match status" value="1"/>
</dbReference>
<dbReference type="EMBL" id="JAWDIP010000003">
    <property type="protein sequence ID" value="MDY0393550.1"/>
    <property type="molecule type" value="Genomic_DNA"/>
</dbReference>
<keyword evidence="2" id="KW-0808">Transferase</keyword>
<keyword evidence="3" id="KW-0547">Nucleotide-binding</keyword>